<evidence type="ECO:0000313" key="2">
    <source>
        <dbReference type="EMBL" id="RVW26618.1"/>
    </source>
</evidence>
<dbReference type="GO" id="GO:0000148">
    <property type="term" value="C:1,3-beta-D-glucan synthase complex"/>
    <property type="evidence" value="ECO:0007669"/>
    <property type="project" value="InterPro"/>
</dbReference>
<proteinExistence type="predicted"/>
<protein>
    <submittedName>
        <fullName evidence="2">Callose synthase 10</fullName>
    </submittedName>
</protein>
<dbReference type="InterPro" id="IPR003440">
    <property type="entry name" value="Glyco_trans_48_dom"/>
</dbReference>
<reference evidence="2 3" key="1">
    <citation type="journal article" date="2018" name="PLoS Genet.">
        <title>Population sequencing reveals clonal diversity and ancestral inbreeding in the grapevine cultivar Chardonnay.</title>
        <authorList>
            <person name="Roach M.J."/>
            <person name="Johnson D.L."/>
            <person name="Bohlmann J."/>
            <person name="van Vuuren H.J."/>
            <person name="Jones S.J."/>
            <person name="Pretorius I.S."/>
            <person name="Schmidt S.A."/>
            <person name="Borneman A.R."/>
        </authorList>
    </citation>
    <scope>NUCLEOTIDE SEQUENCE [LARGE SCALE GENOMIC DNA]</scope>
    <source>
        <strain evidence="3">cv. Chardonnay</strain>
        <tissue evidence="2">Leaf</tissue>
    </source>
</reference>
<comment type="caution">
    <text evidence="2">The sequence shown here is derived from an EMBL/GenBank/DDBJ whole genome shotgun (WGS) entry which is preliminary data.</text>
</comment>
<feature type="domain" description="Glycosyl transferase 48" evidence="1">
    <location>
        <begin position="55"/>
        <end position="159"/>
    </location>
</feature>
<organism evidence="2 3">
    <name type="scientific">Vitis vinifera</name>
    <name type="common">Grape</name>
    <dbReference type="NCBI Taxonomy" id="29760"/>
    <lineage>
        <taxon>Eukaryota</taxon>
        <taxon>Viridiplantae</taxon>
        <taxon>Streptophyta</taxon>
        <taxon>Embryophyta</taxon>
        <taxon>Tracheophyta</taxon>
        <taxon>Spermatophyta</taxon>
        <taxon>Magnoliopsida</taxon>
        <taxon>eudicotyledons</taxon>
        <taxon>Gunneridae</taxon>
        <taxon>Pentapetalae</taxon>
        <taxon>rosids</taxon>
        <taxon>Vitales</taxon>
        <taxon>Vitaceae</taxon>
        <taxon>Viteae</taxon>
        <taxon>Vitis</taxon>
    </lineage>
</organism>
<accession>A0A438CTS9</accession>
<dbReference type="GO" id="GO:0003843">
    <property type="term" value="F:1,3-beta-D-glucan synthase activity"/>
    <property type="evidence" value="ECO:0007669"/>
    <property type="project" value="InterPro"/>
</dbReference>
<dbReference type="GO" id="GO:0006075">
    <property type="term" value="P:(1-&gt;3)-beta-D-glucan biosynthetic process"/>
    <property type="evidence" value="ECO:0007669"/>
    <property type="project" value="InterPro"/>
</dbReference>
<evidence type="ECO:0000313" key="3">
    <source>
        <dbReference type="Proteomes" id="UP000288805"/>
    </source>
</evidence>
<dbReference type="GO" id="GO:0016020">
    <property type="term" value="C:membrane"/>
    <property type="evidence" value="ECO:0007669"/>
    <property type="project" value="InterPro"/>
</dbReference>
<dbReference type="AlphaFoldDB" id="A0A438CTS9"/>
<name>A0A438CTS9_VITVI</name>
<dbReference type="PANTHER" id="PTHR12741:SF67">
    <property type="entry name" value="CALLOSE SYNTHASE 10"/>
    <property type="match status" value="1"/>
</dbReference>
<dbReference type="PANTHER" id="PTHR12741">
    <property type="entry name" value="LYST-INTERACTING PROTEIN LIP5 DOPAMINE RESPONSIVE PROTEIN DRG-1"/>
    <property type="match status" value="1"/>
</dbReference>
<dbReference type="Proteomes" id="UP000288805">
    <property type="component" value="Unassembled WGS sequence"/>
</dbReference>
<sequence length="165" mass="18990">MVDRKALGDGKGDRNETRSLKAEKLSFSIIDEWENFLERIGRLGSNEDADLQESSSDLLELRFWASYRGQTLARTVRGMMYYRRALMLQSYLESRSFGVDDNNSLANFPTTQGFELSREARAQVDLKFTYVVSCQIYGQQKQKKASEAADIALLLQRYNYAFILI</sequence>
<dbReference type="Pfam" id="PF02364">
    <property type="entry name" value="Glucan_synthase"/>
    <property type="match status" value="1"/>
</dbReference>
<evidence type="ECO:0000259" key="1">
    <source>
        <dbReference type="Pfam" id="PF02364"/>
    </source>
</evidence>
<gene>
    <name evidence="2" type="primary">CALS10_0</name>
    <name evidence="2" type="ORF">CK203_099275</name>
</gene>
<dbReference type="EMBL" id="QGNW01001999">
    <property type="protein sequence ID" value="RVW26618.1"/>
    <property type="molecule type" value="Genomic_DNA"/>
</dbReference>